<keyword evidence="7" id="KW-1185">Reference proteome</keyword>
<dbReference type="GO" id="GO:0000155">
    <property type="term" value="F:phosphorelay sensor kinase activity"/>
    <property type="evidence" value="ECO:0007669"/>
    <property type="project" value="TreeGrafter"/>
</dbReference>
<accession>A0A179DFU1</accession>
<reference evidence="6 7" key="1">
    <citation type="submission" date="2016-04" db="EMBL/GenBank/DDBJ databases">
        <authorList>
            <person name="Evans L.H."/>
            <person name="Alamgir A."/>
            <person name="Owens N."/>
            <person name="Weber N.D."/>
            <person name="Virtaneva K."/>
            <person name="Barbian K."/>
            <person name="Babar A."/>
            <person name="Rosenke K."/>
        </authorList>
    </citation>
    <scope>NUCLEOTIDE SEQUENCE [LARGE SCALE GENOMIC DNA]</scope>
    <source>
        <strain evidence="6 7">CCM 8644</strain>
    </source>
</reference>
<dbReference type="STRING" id="1826909.A5893_10550"/>
<feature type="chain" id="PRO_5008100523" evidence="4">
    <location>
        <begin position="25"/>
        <end position="964"/>
    </location>
</feature>
<dbReference type="InterPro" id="IPR016032">
    <property type="entry name" value="Sig_transdc_resp-reg_C-effctor"/>
</dbReference>
<evidence type="ECO:0000256" key="3">
    <source>
        <dbReference type="SAM" id="Phobius"/>
    </source>
</evidence>
<dbReference type="Proteomes" id="UP000078459">
    <property type="component" value="Unassembled WGS sequence"/>
</dbReference>
<keyword evidence="2" id="KW-0175">Coiled coil</keyword>
<keyword evidence="3" id="KW-0472">Membrane</keyword>
<dbReference type="GO" id="GO:0006355">
    <property type="term" value="P:regulation of DNA-templated transcription"/>
    <property type="evidence" value="ECO:0007669"/>
    <property type="project" value="InterPro"/>
</dbReference>
<dbReference type="SUPFAM" id="SSF46894">
    <property type="entry name" value="C-terminal effector domain of the bipartite response regulators"/>
    <property type="match status" value="1"/>
</dbReference>
<feature type="transmembrane region" description="Helical" evidence="3">
    <location>
        <begin position="754"/>
        <end position="775"/>
    </location>
</feature>
<dbReference type="AlphaFoldDB" id="A0A179DFU1"/>
<evidence type="ECO:0000256" key="2">
    <source>
        <dbReference type="SAM" id="Coils"/>
    </source>
</evidence>
<evidence type="ECO:0000259" key="5">
    <source>
        <dbReference type="Pfam" id="PF07495"/>
    </source>
</evidence>
<keyword evidence="4" id="KW-0732">Signal</keyword>
<evidence type="ECO:0000313" key="6">
    <source>
        <dbReference type="EMBL" id="OAQ39333.1"/>
    </source>
</evidence>
<keyword evidence="1" id="KW-0597">Phosphoprotein</keyword>
<evidence type="ECO:0000256" key="4">
    <source>
        <dbReference type="SAM" id="SignalP"/>
    </source>
</evidence>
<feature type="signal peptide" evidence="4">
    <location>
        <begin position="1"/>
        <end position="24"/>
    </location>
</feature>
<dbReference type="SUPFAM" id="SSF50998">
    <property type="entry name" value="Quinoprotein alcohol dehydrogenase-like"/>
    <property type="match status" value="1"/>
</dbReference>
<dbReference type="InterPro" id="IPR013783">
    <property type="entry name" value="Ig-like_fold"/>
</dbReference>
<dbReference type="GO" id="GO:0003677">
    <property type="term" value="F:DNA binding"/>
    <property type="evidence" value="ECO:0007669"/>
    <property type="project" value="InterPro"/>
</dbReference>
<reference evidence="6 7" key="2">
    <citation type="submission" date="2016-06" db="EMBL/GenBank/DDBJ databases">
        <title>Pedobacter psychrophilus sp. nov., isolated from Antarctic fragmentary rock.</title>
        <authorList>
            <person name="Svec P."/>
        </authorList>
    </citation>
    <scope>NUCLEOTIDE SEQUENCE [LARGE SCALE GENOMIC DNA]</scope>
    <source>
        <strain evidence="6 7">CCM 8644</strain>
    </source>
</reference>
<feature type="coiled-coil region" evidence="2">
    <location>
        <begin position="776"/>
        <end position="810"/>
    </location>
</feature>
<keyword evidence="3" id="KW-1133">Transmembrane helix</keyword>
<dbReference type="Pfam" id="PF07495">
    <property type="entry name" value="Y_Y_Y"/>
    <property type="match status" value="1"/>
</dbReference>
<feature type="coiled-coil region" evidence="2">
    <location>
        <begin position="835"/>
        <end position="878"/>
    </location>
</feature>
<dbReference type="InterPro" id="IPR011047">
    <property type="entry name" value="Quinoprotein_ADH-like_sf"/>
</dbReference>
<proteinExistence type="predicted"/>
<dbReference type="OrthoDB" id="9809670at2"/>
<organism evidence="6 7">
    <name type="scientific">Pedobacter psychrophilus</name>
    <dbReference type="NCBI Taxonomy" id="1826909"/>
    <lineage>
        <taxon>Bacteria</taxon>
        <taxon>Pseudomonadati</taxon>
        <taxon>Bacteroidota</taxon>
        <taxon>Sphingobacteriia</taxon>
        <taxon>Sphingobacteriales</taxon>
        <taxon>Sphingobacteriaceae</taxon>
        <taxon>Pedobacter</taxon>
    </lineage>
</organism>
<evidence type="ECO:0000256" key="1">
    <source>
        <dbReference type="ARBA" id="ARBA00022553"/>
    </source>
</evidence>
<protein>
    <submittedName>
        <fullName evidence="6">Transcriptional regulator</fullName>
    </submittedName>
</protein>
<keyword evidence="3" id="KW-0812">Transmembrane</keyword>
<sequence>MIRVIKTVYIWVVVLGLASAKLHAQDIQNIGVPYVENFPKNIYQSGNQNWSITQDEHGVFYFGNSEGLLSYDGRFWENHQIPHHLIVRSVAADNKGHIFTGGYGEMGYWEYDEKAILKYHSLTNLVKDKSKLNNEIWKIYVDNNQIIFQTFANIFIYNNQTNTIKVIEGNGSFIFMFKVGKRYLIGTANNKIYELINDKLNLLKGSEGISGVLSILPYGDNSFLVGTAKNGLFLYNGERFTKWESEANDFLKTYQLNNGVKIFNKYFAFGTILNGVIILDQNGKIVQHINKSGGLQNNTVLSLFVDNSQNLWVGLDNGIDRVELNSPLYFYFDKNGAFGTVYSSIIFNDKIYLGTNQGLYYSNWNSDPAKRQSFNFKFIPGSQGQVWDLSVYDGNLFCGHNNGTYLVKDNTIEKISSISGGWTLKKMNSSPDKLIQGTYTGLVIYQNIKGKYIFSHQIDGFNQPCRYVEQDNRGNIWVSHPYKGIFKINLSSDLRTVKSTKVYDENYGIPTTYGINIFNLDGRIVFSSDSGFYVYDEISDRFAKYNELNDKIGSFSSSNKLIKADDKKFWFVDHGKVALANFSNAGKISIDSSLFNVINGRMVKNYENISKINDNLFLISVDDGFVIFSKKVFPDRSVALPKVFIGKIENITSDNYLITESGLISKQVSIPYSQNSIRINYSLPYYRQGEIKYQYLLDGYSNSWSSWSASSQKDFTNLPYGKYNFKVRAIVNNVTISSISQFEFEIIPPFYATIWAWMFYLIIFSVLVYFFRIFYFKKLEKHQRNIQKHLQEEQDELLRQENIINEQKLIKLKNEKLQAELESKGREVTNSAMNIVYKNELLQKIKDEIANLKDKEGKKLAEEQLRKVEKIIDESMSNEQDWNLFETSFNETHENFFKKLKHDYPDLVPNDLKLCAYLRLNMSSKEMASLLNISLRGMEIRRYRLRKKLSLPHDKNLVEFLIEL</sequence>
<dbReference type="PANTHER" id="PTHR43547:SF2">
    <property type="entry name" value="HYBRID SIGNAL TRANSDUCTION HISTIDINE KINASE C"/>
    <property type="match status" value="1"/>
</dbReference>
<dbReference type="InterPro" id="IPR011123">
    <property type="entry name" value="Y_Y_Y"/>
</dbReference>
<dbReference type="Gene3D" id="2.130.10.10">
    <property type="entry name" value="YVTN repeat-like/Quinoprotein amine dehydrogenase"/>
    <property type="match status" value="2"/>
</dbReference>
<name>A0A179DFU1_9SPHI</name>
<evidence type="ECO:0000313" key="7">
    <source>
        <dbReference type="Proteomes" id="UP000078459"/>
    </source>
</evidence>
<dbReference type="PANTHER" id="PTHR43547">
    <property type="entry name" value="TWO-COMPONENT HISTIDINE KINASE"/>
    <property type="match status" value="1"/>
</dbReference>
<dbReference type="InterPro" id="IPR015943">
    <property type="entry name" value="WD40/YVTN_repeat-like_dom_sf"/>
</dbReference>
<feature type="domain" description="Two component regulator three Y" evidence="5">
    <location>
        <begin position="685"/>
        <end position="735"/>
    </location>
</feature>
<gene>
    <name evidence="6" type="ORF">A5893_10550</name>
</gene>
<dbReference type="Gene3D" id="2.60.40.10">
    <property type="entry name" value="Immunoglobulins"/>
    <property type="match status" value="1"/>
</dbReference>
<comment type="caution">
    <text evidence="6">The sequence shown here is derived from an EMBL/GenBank/DDBJ whole genome shotgun (WGS) entry which is preliminary data.</text>
</comment>
<dbReference type="SUPFAM" id="SSF63829">
    <property type="entry name" value="Calcium-dependent phosphotriesterase"/>
    <property type="match status" value="1"/>
</dbReference>
<dbReference type="EMBL" id="LWHJ01000028">
    <property type="protein sequence ID" value="OAQ39333.1"/>
    <property type="molecule type" value="Genomic_DNA"/>
</dbReference>